<feature type="transmembrane region" description="Helical" evidence="2">
    <location>
        <begin position="181"/>
        <end position="199"/>
    </location>
</feature>
<name>A0AAV7HM04_DENCH</name>
<keyword evidence="2" id="KW-0472">Membrane</keyword>
<organism evidence="4 5">
    <name type="scientific">Dendrobium chrysotoxum</name>
    <name type="common">Orchid</name>
    <dbReference type="NCBI Taxonomy" id="161865"/>
    <lineage>
        <taxon>Eukaryota</taxon>
        <taxon>Viridiplantae</taxon>
        <taxon>Streptophyta</taxon>
        <taxon>Embryophyta</taxon>
        <taxon>Tracheophyta</taxon>
        <taxon>Spermatophyta</taxon>
        <taxon>Magnoliopsida</taxon>
        <taxon>Liliopsida</taxon>
        <taxon>Asparagales</taxon>
        <taxon>Orchidaceae</taxon>
        <taxon>Epidendroideae</taxon>
        <taxon>Malaxideae</taxon>
        <taxon>Dendrobiinae</taxon>
        <taxon>Dendrobium</taxon>
    </lineage>
</organism>
<dbReference type="PANTHER" id="PTHR47602">
    <property type="entry name" value="F-BOX PROTEIN SKIP22"/>
    <property type="match status" value="1"/>
</dbReference>
<feature type="region of interest" description="Disordered" evidence="1">
    <location>
        <begin position="365"/>
        <end position="402"/>
    </location>
</feature>
<evidence type="ECO:0000256" key="1">
    <source>
        <dbReference type="SAM" id="MobiDB-lite"/>
    </source>
</evidence>
<evidence type="ECO:0000259" key="3">
    <source>
        <dbReference type="PROSITE" id="PS50181"/>
    </source>
</evidence>
<dbReference type="InterPro" id="IPR001810">
    <property type="entry name" value="F-box_dom"/>
</dbReference>
<dbReference type="EMBL" id="JAGFBR010000004">
    <property type="protein sequence ID" value="KAH0468350.1"/>
    <property type="molecule type" value="Genomic_DNA"/>
</dbReference>
<feature type="domain" description="F-box" evidence="3">
    <location>
        <begin position="570"/>
        <end position="616"/>
    </location>
</feature>
<dbReference type="Gene3D" id="3.10.20.90">
    <property type="entry name" value="Phosphatidylinositol 3-kinase Catalytic Subunit, Chain A, domain 1"/>
    <property type="match status" value="1"/>
</dbReference>
<accession>A0AAV7HM04</accession>
<dbReference type="SUPFAM" id="SSF81383">
    <property type="entry name" value="F-box domain"/>
    <property type="match status" value="1"/>
</dbReference>
<protein>
    <recommendedName>
        <fullName evidence="3">F-box domain-containing protein</fullName>
    </recommendedName>
</protein>
<feature type="transmembrane region" description="Helical" evidence="2">
    <location>
        <begin position="110"/>
        <end position="130"/>
    </location>
</feature>
<dbReference type="AlphaFoldDB" id="A0AAV7HM04"/>
<comment type="caution">
    <text evidence="4">The sequence shown here is derived from an EMBL/GenBank/DDBJ whole genome shotgun (WGS) entry which is preliminary data.</text>
</comment>
<keyword evidence="5" id="KW-1185">Reference proteome</keyword>
<dbReference type="Pfam" id="PF11255">
    <property type="entry name" value="DUF3054"/>
    <property type="match status" value="1"/>
</dbReference>
<keyword evidence="2" id="KW-1133">Transmembrane helix</keyword>
<dbReference type="Pfam" id="PF12937">
    <property type="entry name" value="F-box-like"/>
    <property type="match status" value="1"/>
</dbReference>
<dbReference type="PROSITE" id="PS50181">
    <property type="entry name" value="FBOX"/>
    <property type="match status" value="1"/>
</dbReference>
<dbReference type="InterPro" id="IPR021414">
    <property type="entry name" value="DUF3054"/>
</dbReference>
<sequence>MDSLLLVSQAPNGGLSGRRVPAGGAGASGTSFHRSFKLIRPLSSRSRLGLNSQNPIKPLHLTLAADGEPAPSSRLPPFPDQGDNAVFVGDEGVPLEGVIQFDKPSTPSSLLSWAILALLAGGDVLCLLAFSAIGRYSHGLPIVDVETLKTADPFIAGWVLSAYFLGGYGDDGKGMNGYGTALAAAARSWLVGIPLGIVIRAATSSHIPQTSFILIAMGSTGILLLGWRALACKLLSVQSNKNDVYRRGNPFELFEVIADIIGAEMVTSAFAKARDQPTDMKLRIRSTATKETIRIDIPNSSSLSDVKTLISSNLSSNTPIPPESIHLSLNRTDEIASAPDESLHALGLTSGDLLFYSLDSSLNSTTETLNQSPASPVENLTSFSSAPKPPTDDMEAESESEPFVQEKAASVPCFLRRIMEAEKGKINGNMGLTVVAIHAVFLESGFVACSGGGGYSLPEGCAMASYLVSVKYTLPDLLSCGNLEDVKNVILKFSSVGNHVSIYGCLAGARSDFYHLSLDSSKLAPLLASAVNELSAQEQEDVFQLWKIVKDRLSIPLLIDICQKNGLPLPPCFTRLPTDLKIMILEFLPGIDLARAACACSELRYLSSNDELWKRRFLEEFEMFVAGSTGGTWKDKFARLWVRRKKSRMDRDNALVPYIHSARVIPLPWIPGGQRFPMIGGDYDRFPAIDDLGSRRRAEFNQHAARRNFLPNCNLGGGAL</sequence>
<keyword evidence="2" id="KW-0812">Transmembrane</keyword>
<dbReference type="Proteomes" id="UP000775213">
    <property type="component" value="Unassembled WGS sequence"/>
</dbReference>
<reference evidence="4 5" key="1">
    <citation type="journal article" date="2021" name="Hortic Res">
        <title>Chromosome-scale assembly of the Dendrobium chrysotoxum genome enhances the understanding of orchid evolution.</title>
        <authorList>
            <person name="Zhang Y."/>
            <person name="Zhang G.Q."/>
            <person name="Zhang D."/>
            <person name="Liu X.D."/>
            <person name="Xu X.Y."/>
            <person name="Sun W.H."/>
            <person name="Yu X."/>
            <person name="Zhu X."/>
            <person name="Wang Z.W."/>
            <person name="Zhao X."/>
            <person name="Zhong W.Y."/>
            <person name="Chen H."/>
            <person name="Yin W.L."/>
            <person name="Huang T."/>
            <person name="Niu S.C."/>
            <person name="Liu Z.J."/>
        </authorList>
    </citation>
    <scope>NUCLEOTIDE SEQUENCE [LARGE SCALE GENOMIC DNA]</scope>
    <source>
        <strain evidence="4">Lindl</strain>
    </source>
</reference>
<feature type="compositionally biased region" description="Polar residues" evidence="1">
    <location>
        <begin position="365"/>
        <end position="385"/>
    </location>
</feature>
<gene>
    <name evidence="4" type="ORF">IEQ34_003383</name>
</gene>
<dbReference type="Gene3D" id="1.20.1280.50">
    <property type="match status" value="1"/>
</dbReference>
<proteinExistence type="predicted"/>
<evidence type="ECO:0000313" key="5">
    <source>
        <dbReference type="Proteomes" id="UP000775213"/>
    </source>
</evidence>
<dbReference type="InterPro" id="IPR036047">
    <property type="entry name" value="F-box-like_dom_sf"/>
</dbReference>
<dbReference type="SMART" id="SM00256">
    <property type="entry name" value="FBOX"/>
    <property type="match status" value="1"/>
</dbReference>
<evidence type="ECO:0000313" key="4">
    <source>
        <dbReference type="EMBL" id="KAH0468350.1"/>
    </source>
</evidence>
<evidence type="ECO:0000256" key="2">
    <source>
        <dbReference type="SAM" id="Phobius"/>
    </source>
</evidence>
<feature type="transmembrane region" description="Helical" evidence="2">
    <location>
        <begin position="211"/>
        <end position="230"/>
    </location>
</feature>
<dbReference type="CDD" id="cd22165">
    <property type="entry name" value="F-box_AtSKIP22-like"/>
    <property type="match status" value="1"/>
</dbReference>
<dbReference type="PANTHER" id="PTHR47602:SF2">
    <property type="entry name" value="F-BOX PROTEIN SKIP22"/>
    <property type="match status" value="1"/>
</dbReference>
<dbReference type="Gene3D" id="3.40.1000.30">
    <property type="match status" value="1"/>
</dbReference>